<organism evidence="7 8">
    <name type="scientific">Flavisolibacter ginsengisoli DSM 18119</name>
    <dbReference type="NCBI Taxonomy" id="1121884"/>
    <lineage>
        <taxon>Bacteria</taxon>
        <taxon>Pseudomonadati</taxon>
        <taxon>Bacteroidota</taxon>
        <taxon>Chitinophagia</taxon>
        <taxon>Chitinophagales</taxon>
        <taxon>Chitinophagaceae</taxon>
        <taxon>Flavisolibacter</taxon>
    </lineage>
</organism>
<dbReference type="InterPro" id="IPR013249">
    <property type="entry name" value="RNA_pol_sigma70_r4_t2"/>
</dbReference>
<dbReference type="SUPFAM" id="SSF88659">
    <property type="entry name" value="Sigma3 and sigma4 domains of RNA polymerase sigma factors"/>
    <property type="match status" value="1"/>
</dbReference>
<dbReference type="GO" id="GO:0006352">
    <property type="term" value="P:DNA-templated transcription initiation"/>
    <property type="evidence" value="ECO:0007669"/>
    <property type="project" value="InterPro"/>
</dbReference>
<dbReference type="CDD" id="cd06171">
    <property type="entry name" value="Sigma70_r4"/>
    <property type="match status" value="1"/>
</dbReference>
<dbReference type="PANTHER" id="PTHR43133:SF51">
    <property type="entry name" value="RNA POLYMERASE SIGMA FACTOR"/>
    <property type="match status" value="1"/>
</dbReference>
<evidence type="ECO:0000256" key="4">
    <source>
        <dbReference type="ARBA" id="ARBA00023163"/>
    </source>
</evidence>
<sequence>MQMLLTSGQDSGEQVLIRSIIDGETDLFAELIRKNNAGLYKVARSYGFNHQDAQDLMQETYISAYTKLAQFEGRSSFKTWITRILIHKCLYKKTYGAYKRESSQPEIQENAQPMHLNTVSPEKDLMRKEFGRVVAYHLEHLPLIYKTVFILREVEGFSVAETAELLDISAVSVKVRLNRAKTVLQKRLEESYSTADIFEFNLVYCDCMVNKVMEQIRNIK</sequence>
<dbReference type="NCBIfam" id="TIGR02937">
    <property type="entry name" value="sigma70-ECF"/>
    <property type="match status" value="1"/>
</dbReference>
<evidence type="ECO:0000256" key="2">
    <source>
        <dbReference type="ARBA" id="ARBA00023015"/>
    </source>
</evidence>
<dbReference type="Proteomes" id="UP000184048">
    <property type="component" value="Unassembled WGS sequence"/>
</dbReference>
<dbReference type="PANTHER" id="PTHR43133">
    <property type="entry name" value="RNA POLYMERASE ECF-TYPE SIGMA FACTO"/>
    <property type="match status" value="1"/>
</dbReference>
<dbReference type="InterPro" id="IPR039425">
    <property type="entry name" value="RNA_pol_sigma-70-like"/>
</dbReference>
<evidence type="ECO:0000259" key="6">
    <source>
        <dbReference type="Pfam" id="PF08281"/>
    </source>
</evidence>
<dbReference type="InterPro" id="IPR036388">
    <property type="entry name" value="WH-like_DNA-bd_sf"/>
</dbReference>
<keyword evidence="3" id="KW-0731">Sigma factor</keyword>
<dbReference type="InterPro" id="IPR013325">
    <property type="entry name" value="RNA_pol_sigma_r2"/>
</dbReference>
<dbReference type="InterPro" id="IPR014284">
    <property type="entry name" value="RNA_pol_sigma-70_dom"/>
</dbReference>
<dbReference type="SUPFAM" id="SSF88946">
    <property type="entry name" value="Sigma2 domain of RNA polymerase sigma factors"/>
    <property type="match status" value="1"/>
</dbReference>
<dbReference type="AlphaFoldDB" id="A0A1M5E595"/>
<dbReference type="InterPro" id="IPR007627">
    <property type="entry name" value="RNA_pol_sigma70_r2"/>
</dbReference>
<dbReference type="Pfam" id="PF08281">
    <property type="entry name" value="Sigma70_r4_2"/>
    <property type="match status" value="1"/>
</dbReference>
<gene>
    <name evidence="7" type="ORF">SAMN02745131_03421</name>
</gene>
<dbReference type="GO" id="GO:0003677">
    <property type="term" value="F:DNA binding"/>
    <property type="evidence" value="ECO:0007669"/>
    <property type="project" value="InterPro"/>
</dbReference>
<evidence type="ECO:0000259" key="5">
    <source>
        <dbReference type="Pfam" id="PF04542"/>
    </source>
</evidence>
<reference evidence="7 8" key="1">
    <citation type="submission" date="2016-11" db="EMBL/GenBank/DDBJ databases">
        <authorList>
            <person name="Jaros S."/>
            <person name="Januszkiewicz K."/>
            <person name="Wedrychowicz H."/>
        </authorList>
    </citation>
    <scope>NUCLEOTIDE SEQUENCE [LARGE SCALE GENOMIC DNA]</scope>
    <source>
        <strain evidence="7 8">DSM 18119</strain>
    </source>
</reference>
<comment type="similarity">
    <text evidence="1">Belongs to the sigma-70 factor family. ECF subfamily.</text>
</comment>
<dbReference type="RefSeq" id="WP_175546103.1">
    <property type="nucleotide sequence ID" value="NZ_FQUU01000017.1"/>
</dbReference>
<protein>
    <submittedName>
        <fullName evidence="7">RNA polymerase sigma-70 factor, ECF subfamily</fullName>
    </submittedName>
</protein>
<dbReference type="Pfam" id="PF04542">
    <property type="entry name" value="Sigma70_r2"/>
    <property type="match status" value="1"/>
</dbReference>
<proteinExistence type="inferred from homology"/>
<evidence type="ECO:0000256" key="1">
    <source>
        <dbReference type="ARBA" id="ARBA00010641"/>
    </source>
</evidence>
<dbReference type="InterPro" id="IPR013324">
    <property type="entry name" value="RNA_pol_sigma_r3/r4-like"/>
</dbReference>
<feature type="domain" description="RNA polymerase sigma-70 region 2" evidence="5">
    <location>
        <begin position="31"/>
        <end position="90"/>
    </location>
</feature>
<accession>A0A1M5E595</accession>
<keyword evidence="4" id="KW-0804">Transcription</keyword>
<evidence type="ECO:0000256" key="3">
    <source>
        <dbReference type="ARBA" id="ARBA00023082"/>
    </source>
</evidence>
<feature type="domain" description="RNA polymerase sigma factor 70 region 4 type 2" evidence="6">
    <location>
        <begin position="138"/>
        <end position="182"/>
    </location>
</feature>
<dbReference type="GO" id="GO:0016987">
    <property type="term" value="F:sigma factor activity"/>
    <property type="evidence" value="ECO:0007669"/>
    <property type="project" value="UniProtKB-KW"/>
</dbReference>
<dbReference type="Gene3D" id="1.10.10.10">
    <property type="entry name" value="Winged helix-like DNA-binding domain superfamily/Winged helix DNA-binding domain"/>
    <property type="match status" value="1"/>
</dbReference>
<evidence type="ECO:0000313" key="7">
    <source>
        <dbReference type="EMBL" id="SHF74241.1"/>
    </source>
</evidence>
<dbReference type="Gene3D" id="1.10.1740.10">
    <property type="match status" value="1"/>
</dbReference>
<keyword evidence="2" id="KW-0805">Transcription regulation</keyword>
<name>A0A1M5E595_9BACT</name>
<keyword evidence="8" id="KW-1185">Reference proteome</keyword>
<evidence type="ECO:0000313" key="8">
    <source>
        <dbReference type="Proteomes" id="UP000184048"/>
    </source>
</evidence>
<dbReference type="STRING" id="1121884.SAMN02745131_03421"/>
<dbReference type="EMBL" id="FQUU01000017">
    <property type="protein sequence ID" value="SHF74241.1"/>
    <property type="molecule type" value="Genomic_DNA"/>
</dbReference>